<protein>
    <recommendedName>
        <fullName evidence="3">F-box domain-containing protein</fullName>
    </recommendedName>
</protein>
<evidence type="ECO:0000256" key="2">
    <source>
        <dbReference type="SAM" id="Phobius"/>
    </source>
</evidence>
<dbReference type="InterPro" id="IPR001810">
    <property type="entry name" value="F-box_dom"/>
</dbReference>
<reference evidence="4" key="1">
    <citation type="submission" date="2023-03" db="EMBL/GenBank/DDBJ databases">
        <title>Massive genome expansion in bonnet fungi (Mycena s.s.) driven by repeated elements and novel gene families across ecological guilds.</title>
        <authorList>
            <consortium name="Lawrence Berkeley National Laboratory"/>
            <person name="Harder C.B."/>
            <person name="Miyauchi S."/>
            <person name="Viragh M."/>
            <person name="Kuo A."/>
            <person name="Thoen E."/>
            <person name="Andreopoulos B."/>
            <person name="Lu D."/>
            <person name="Skrede I."/>
            <person name="Drula E."/>
            <person name="Henrissat B."/>
            <person name="Morin E."/>
            <person name="Kohler A."/>
            <person name="Barry K."/>
            <person name="LaButti K."/>
            <person name="Morin E."/>
            <person name="Salamov A."/>
            <person name="Lipzen A."/>
            <person name="Mereny Z."/>
            <person name="Hegedus B."/>
            <person name="Baldrian P."/>
            <person name="Stursova M."/>
            <person name="Weitz H."/>
            <person name="Taylor A."/>
            <person name="Grigoriev I.V."/>
            <person name="Nagy L.G."/>
            <person name="Martin F."/>
            <person name="Kauserud H."/>
        </authorList>
    </citation>
    <scope>NUCLEOTIDE SEQUENCE</scope>
    <source>
        <strain evidence="4">CBHHK002</strain>
    </source>
</reference>
<keyword evidence="2" id="KW-0812">Transmembrane</keyword>
<dbReference type="InterPro" id="IPR036047">
    <property type="entry name" value="F-box-like_dom_sf"/>
</dbReference>
<dbReference type="Gene3D" id="1.20.1280.50">
    <property type="match status" value="1"/>
</dbReference>
<organism evidence="4 5">
    <name type="scientific">Mycena albidolilacea</name>
    <dbReference type="NCBI Taxonomy" id="1033008"/>
    <lineage>
        <taxon>Eukaryota</taxon>
        <taxon>Fungi</taxon>
        <taxon>Dikarya</taxon>
        <taxon>Basidiomycota</taxon>
        <taxon>Agaricomycotina</taxon>
        <taxon>Agaricomycetes</taxon>
        <taxon>Agaricomycetidae</taxon>
        <taxon>Agaricales</taxon>
        <taxon>Marasmiineae</taxon>
        <taxon>Mycenaceae</taxon>
        <taxon>Mycena</taxon>
    </lineage>
</organism>
<keyword evidence="5" id="KW-1185">Reference proteome</keyword>
<comment type="caution">
    <text evidence="4">The sequence shown here is derived from an EMBL/GenBank/DDBJ whole genome shotgun (WGS) entry which is preliminary data.</text>
</comment>
<sequence>MIIGAISGITDRSFRNSHVVFQEMGQPSAAKDSRINEKCSPTPTPPSGPERGRLAILPNELIPTVLTRLDSRSLFCVAQVSRRFSELSTVRRLSMAMVVPMIMFLLFNIAVDLGRCKSPFRTMSGMRAGIMPVRIPVKVAFSQS</sequence>
<dbReference type="PROSITE" id="PS50181">
    <property type="entry name" value="FBOX"/>
    <property type="match status" value="1"/>
</dbReference>
<evidence type="ECO:0000313" key="5">
    <source>
        <dbReference type="Proteomes" id="UP001218218"/>
    </source>
</evidence>
<accession>A0AAD7A7F2</accession>
<keyword evidence="2" id="KW-0472">Membrane</keyword>
<feature type="region of interest" description="Disordered" evidence="1">
    <location>
        <begin position="26"/>
        <end position="53"/>
    </location>
</feature>
<feature type="domain" description="F-box" evidence="3">
    <location>
        <begin position="51"/>
        <end position="87"/>
    </location>
</feature>
<keyword evidence="2" id="KW-1133">Transmembrane helix</keyword>
<dbReference type="Proteomes" id="UP001218218">
    <property type="component" value="Unassembled WGS sequence"/>
</dbReference>
<evidence type="ECO:0000256" key="1">
    <source>
        <dbReference type="SAM" id="MobiDB-lite"/>
    </source>
</evidence>
<evidence type="ECO:0000259" key="3">
    <source>
        <dbReference type="PROSITE" id="PS50181"/>
    </source>
</evidence>
<proteinExistence type="predicted"/>
<evidence type="ECO:0000313" key="4">
    <source>
        <dbReference type="EMBL" id="KAJ7351263.1"/>
    </source>
</evidence>
<dbReference type="AlphaFoldDB" id="A0AAD7A7F2"/>
<feature type="transmembrane region" description="Helical" evidence="2">
    <location>
        <begin position="93"/>
        <end position="111"/>
    </location>
</feature>
<name>A0AAD7A7F2_9AGAR</name>
<dbReference type="Pfam" id="PF12937">
    <property type="entry name" value="F-box-like"/>
    <property type="match status" value="1"/>
</dbReference>
<dbReference type="EMBL" id="JARIHO010000013">
    <property type="protein sequence ID" value="KAJ7351263.1"/>
    <property type="molecule type" value="Genomic_DNA"/>
</dbReference>
<gene>
    <name evidence="4" type="ORF">DFH08DRAFT_957593</name>
</gene>
<dbReference type="SUPFAM" id="SSF81383">
    <property type="entry name" value="F-box domain"/>
    <property type="match status" value="1"/>
</dbReference>